<evidence type="ECO:0000256" key="12">
    <source>
        <dbReference type="SAM" id="MobiDB-lite"/>
    </source>
</evidence>
<organism evidence="13">
    <name type="scientific">Darwinula stevensoni</name>
    <dbReference type="NCBI Taxonomy" id="69355"/>
    <lineage>
        <taxon>Eukaryota</taxon>
        <taxon>Metazoa</taxon>
        <taxon>Ecdysozoa</taxon>
        <taxon>Arthropoda</taxon>
        <taxon>Crustacea</taxon>
        <taxon>Oligostraca</taxon>
        <taxon>Ostracoda</taxon>
        <taxon>Podocopa</taxon>
        <taxon>Podocopida</taxon>
        <taxon>Darwinulocopina</taxon>
        <taxon>Darwinuloidea</taxon>
        <taxon>Darwinulidae</taxon>
        <taxon>Darwinula</taxon>
    </lineage>
</organism>
<name>A0A7R8X7X4_9CRUS</name>
<dbReference type="PANTHER" id="PTHR10253">
    <property type="entry name" value="POLYCOMB PROTEIN"/>
    <property type="match status" value="1"/>
</dbReference>
<evidence type="ECO:0000256" key="9">
    <source>
        <dbReference type="ARBA" id="ARBA00072179"/>
    </source>
</evidence>
<dbReference type="InterPro" id="IPR015943">
    <property type="entry name" value="WD40/YVTN_repeat-like_dom_sf"/>
</dbReference>
<reference evidence="13" key="1">
    <citation type="submission" date="2020-11" db="EMBL/GenBank/DDBJ databases">
        <authorList>
            <person name="Tran Van P."/>
        </authorList>
    </citation>
    <scope>NUCLEOTIDE SEQUENCE</scope>
</reference>
<dbReference type="SUPFAM" id="SSF50978">
    <property type="entry name" value="WD40 repeat-like"/>
    <property type="match status" value="1"/>
</dbReference>
<dbReference type="Proteomes" id="UP000677054">
    <property type="component" value="Unassembled WGS sequence"/>
</dbReference>
<evidence type="ECO:0000256" key="11">
    <source>
        <dbReference type="PROSITE-ProRule" id="PRU00221"/>
    </source>
</evidence>
<dbReference type="PRINTS" id="PR00320">
    <property type="entry name" value="GPROTEINBRPT"/>
</dbReference>
<evidence type="ECO:0000256" key="1">
    <source>
        <dbReference type="ARBA" id="ARBA00004123"/>
    </source>
</evidence>
<dbReference type="InterPro" id="IPR001680">
    <property type="entry name" value="WD40_rpt"/>
</dbReference>
<dbReference type="OrthoDB" id="7318948at2759"/>
<dbReference type="EMBL" id="LR900190">
    <property type="protein sequence ID" value="CAD7244630.1"/>
    <property type="molecule type" value="Genomic_DNA"/>
</dbReference>
<evidence type="ECO:0000256" key="2">
    <source>
        <dbReference type="ARBA" id="ARBA00008075"/>
    </source>
</evidence>
<feature type="compositionally biased region" description="Polar residues" evidence="12">
    <location>
        <begin position="10"/>
        <end position="20"/>
    </location>
</feature>
<evidence type="ECO:0000256" key="5">
    <source>
        <dbReference type="ARBA" id="ARBA00022737"/>
    </source>
</evidence>
<evidence type="ECO:0000256" key="6">
    <source>
        <dbReference type="ARBA" id="ARBA00023015"/>
    </source>
</evidence>
<gene>
    <name evidence="13" type="ORF">DSTB1V02_LOCUS4520</name>
</gene>
<protein>
    <recommendedName>
        <fullName evidence="9">Polycomb protein esc</fullName>
    </recommendedName>
    <alternativeName>
        <fullName evidence="10">Protein extra sex combs</fullName>
    </alternativeName>
</protein>
<dbReference type="InterPro" id="IPR051243">
    <property type="entry name" value="PcG_WD-repeat"/>
</dbReference>
<evidence type="ECO:0000256" key="3">
    <source>
        <dbReference type="ARBA" id="ARBA00022491"/>
    </source>
</evidence>
<dbReference type="GO" id="GO:0005634">
    <property type="term" value="C:nucleus"/>
    <property type="evidence" value="ECO:0007669"/>
    <property type="project" value="UniProtKB-SubCell"/>
</dbReference>
<comment type="subcellular location">
    <subcellularLocation>
        <location evidence="1">Nucleus</location>
    </subcellularLocation>
</comment>
<feature type="repeat" description="WD" evidence="11">
    <location>
        <begin position="226"/>
        <end position="267"/>
    </location>
</feature>
<keyword evidence="4 11" id="KW-0853">WD repeat</keyword>
<feature type="compositionally biased region" description="Polar residues" evidence="12">
    <location>
        <begin position="32"/>
        <end position="48"/>
    </location>
</feature>
<evidence type="ECO:0000256" key="10">
    <source>
        <dbReference type="ARBA" id="ARBA00076259"/>
    </source>
</evidence>
<keyword evidence="14" id="KW-1185">Reference proteome</keyword>
<comment type="similarity">
    <text evidence="2">Belongs to the WD repeat ESC family.</text>
</comment>
<evidence type="ECO:0000256" key="8">
    <source>
        <dbReference type="ARBA" id="ARBA00023242"/>
    </source>
</evidence>
<keyword evidence="5" id="KW-0677">Repeat</keyword>
<keyword evidence="6" id="KW-0805">Transcription regulation</keyword>
<keyword evidence="8" id="KW-0539">Nucleus</keyword>
<proteinExistence type="inferred from homology"/>
<dbReference type="Pfam" id="PF00400">
    <property type="entry name" value="WD40"/>
    <property type="match status" value="3"/>
</dbReference>
<evidence type="ECO:0000313" key="13">
    <source>
        <dbReference type="EMBL" id="CAD7244630.1"/>
    </source>
</evidence>
<dbReference type="FunFam" id="2.130.10.10:FF:000056">
    <property type="entry name" value="Polycomb protein eed"/>
    <property type="match status" value="1"/>
</dbReference>
<dbReference type="SMART" id="SM00320">
    <property type="entry name" value="WD40"/>
    <property type="match status" value="6"/>
</dbReference>
<dbReference type="Gene3D" id="2.130.10.10">
    <property type="entry name" value="YVTN repeat-like/Quinoprotein amine dehydrogenase"/>
    <property type="match status" value="1"/>
</dbReference>
<dbReference type="EMBL" id="CAJPEV010000673">
    <property type="protein sequence ID" value="CAG0887499.1"/>
    <property type="molecule type" value="Genomic_DNA"/>
</dbReference>
<evidence type="ECO:0000256" key="4">
    <source>
        <dbReference type="ARBA" id="ARBA00022574"/>
    </source>
</evidence>
<evidence type="ECO:0000313" key="14">
    <source>
        <dbReference type="Proteomes" id="UP000677054"/>
    </source>
</evidence>
<keyword evidence="3" id="KW-0678">Repressor</keyword>
<feature type="compositionally biased region" description="Basic residues" evidence="12">
    <location>
        <begin position="52"/>
        <end position="62"/>
    </location>
</feature>
<dbReference type="InterPro" id="IPR020472">
    <property type="entry name" value="WD40_PAC1"/>
</dbReference>
<dbReference type="InterPro" id="IPR036322">
    <property type="entry name" value="WD40_repeat_dom_sf"/>
</dbReference>
<feature type="repeat" description="WD" evidence="11">
    <location>
        <begin position="180"/>
        <end position="222"/>
    </location>
</feature>
<dbReference type="AlphaFoldDB" id="A0A7R8X7X4"/>
<accession>A0A7R8X7X4</accession>
<sequence>MGGTQRKSTRQSNPGAQLNDTPMDDSDDLDETSSVGSVSTAGNTSRSDTPIRRARQQRKMKRKAGESCKLHYKFTCYGKEDHGTAIFGVQFNYHLKEGQPVIFATVGSNRVSIYECPEGGGIKLLQSHMAPHSSGVEPENFYTCAWSYDEDTNKPLMAVGGAHGIVRIINPGLRQCMKHYIGHGNAINDLKFHPREPSILLSGSKDHTLRLWNVKTDAYIAILGGVEGHRDEVLSADFDMKGEKVVSCSMDHSLRIWDLTRPELKDAIRLSRSFVQSKSQPVFPTYKEHFPIFVTRDIHQNYVDSVRWFGSFILSKSCENCIVCWKPGRLEEELKVNDSNVSIIQRYEYKGSEIWFIRFALDFWQKIMAVGNQNGKVYVWDLDVEEPGLSSCTMLKHPMCCMPVRQTALSRDGSVLISVCDDGTIWRWDKTSP</sequence>
<dbReference type="PROSITE" id="PS50294">
    <property type="entry name" value="WD_REPEATS_REGION"/>
    <property type="match status" value="2"/>
</dbReference>
<keyword evidence="7" id="KW-0804">Transcription</keyword>
<dbReference type="InterPro" id="IPR019775">
    <property type="entry name" value="WD40_repeat_CS"/>
</dbReference>
<dbReference type="PROSITE" id="PS50082">
    <property type="entry name" value="WD_REPEATS_2"/>
    <property type="match status" value="2"/>
</dbReference>
<dbReference type="PROSITE" id="PS00678">
    <property type="entry name" value="WD_REPEATS_1"/>
    <property type="match status" value="2"/>
</dbReference>
<feature type="compositionally biased region" description="Acidic residues" evidence="12">
    <location>
        <begin position="22"/>
        <end position="31"/>
    </location>
</feature>
<evidence type="ECO:0000256" key="7">
    <source>
        <dbReference type="ARBA" id="ARBA00023163"/>
    </source>
</evidence>
<feature type="region of interest" description="Disordered" evidence="12">
    <location>
        <begin position="1"/>
        <end position="62"/>
    </location>
</feature>